<keyword evidence="2" id="KW-1185">Reference proteome</keyword>
<reference evidence="1 2" key="1">
    <citation type="journal article" date="2020" name="ISME J.">
        <title>Comparative genomics reveals insights into cyanobacterial evolution and habitat adaptation.</title>
        <authorList>
            <person name="Chen M.Y."/>
            <person name="Teng W.K."/>
            <person name="Zhao L."/>
            <person name="Hu C.X."/>
            <person name="Zhou Y.K."/>
            <person name="Han B.P."/>
            <person name="Song L.R."/>
            <person name="Shu W.S."/>
        </authorList>
    </citation>
    <scope>NUCLEOTIDE SEQUENCE [LARGE SCALE GENOMIC DNA]</scope>
    <source>
        <strain evidence="1 2">FACHB-1050</strain>
    </source>
</reference>
<dbReference type="EMBL" id="JACJQY010000064">
    <property type="protein sequence ID" value="MBD2319767.1"/>
    <property type="molecule type" value="Genomic_DNA"/>
</dbReference>
<evidence type="ECO:0000313" key="1">
    <source>
        <dbReference type="EMBL" id="MBD2319767.1"/>
    </source>
</evidence>
<evidence type="ECO:0000313" key="2">
    <source>
        <dbReference type="Proteomes" id="UP000618445"/>
    </source>
</evidence>
<accession>A0ABR8CG99</accession>
<comment type="caution">
    <text evidence="1">The sequence shown here is derived from an EMBL/GenBank/DDBJ whole genome shotgun (WGS) entry which is preliminary data.</text>
</comment>
<proteinExistence type="predicted"/>
<dbReference type="RefSeq" id="WP_190582109.1">
    <property type="nucleotide sequence ID" value="NZ_CAWPQU010000061.1"/>
</dbReference>
<organism evidence="1 2">
    <name type="scientific">Phormidium tenue FACHB-1050</name>
    <dbReference type="NCBI Taxonomy" id="2692857"/>
    <lineage>
        <taxon>Bacteria</taxon>
        <taxon>Bacillati</taxon>
        <taxon>Cyanobacteriota</taxon>
        <taxon>Cyanophyceae</taxon>
        <taxon>Oscillatoriophycideae</taxon>
        <taxon>Oscillatoriales</taxon>
        <taxon>Oscillatoriaceae</taxon>
        <taxon>Phormidium</taxon>
    </lineage>
</organism>
<dbReference type="Proteomes" id="UP000618445">
    <property type="component" value="Unassembled WGS sequence"/>
</dbReference>
<name>A0ABR8CG99_9CYAN</name>
<gene>
    <name evidence="1" type="ORF">H6G05_23375</name>
</gene>
<protein>
    <submittedName>
        <fullName evidence="1">Uncharacterized protein</fullName>
    </submittedName>
</protein>
<sequence>MATLWRYWQLVRLDSSGKTRTDIISRAKSYFEQRYPLVEESNIDDLDDREIAKALWQVMAQEINAFLCLRCYISHQILQVCVQLNNQFGNHYGFSLEEMLPYVLDDDGKSNHSAYQPLSYQILQKFDPERSNLSTWTTRLVKQHRELNAFLLEHGVYLLSDWAILNDTNPKKLQRVLSDFHQLTKPEIASAIALLESYHAIYRQERLRLRQQGQALGQCPPPTTAQLQQIAQLLKTAIGPDAILKRLQALAQRLRQHRLHVRGNLPTTSIDAPSTQPVIETMAIADDDQEVEGQMQFLQNYRQQMLLSLDGAFEKAIAVRLQGKSTKAQQKAKIFAIALQLFHCQGMTMGEIAAQVGLKAQFEVTRLLKLKEFRADVRHYLLQTLQAKVTDLAAEHINLDRLIALDREISNALAEQVDLLLRDAETDAKTTKSHTSGTLFSRRLCLHLDNLALTPSPSPKEGEGNKKII</sequence>